<dbReference type="Gene3D" id="3.40.50.720">
    <property type="entry name" value="NAD(P)-binding Rossmann-like Domain"/>
    <property type="match status" value="1"/>
</dbReference>
<keyword evidence="8 9" id="KW-0511">Multifunctional enzyme</keyword>
<dbReference type="EMBL" id="MHLL01000076">
    <property type="protein sequence ID" value="OGZ06832.1"/>
    <property type="molecule type" value="Genomic_DNA"/>
</dbReference>
<dbReference type="AlphaFoldDB" id="A0A1G2D031"/>
<evidence type="ECO:0000313" key="13">
    <source>
        <dbReference type="Proteomes" id="UP000177996"/>
    </source>
</evidence>
<dbReference type="HAMAP" id="MF_01576">
    <property type="entry name" value="THF_DHG_CYH"/>
    <property type="match status" value="1"/>
</dbReference>
<comment type="function">
    <text evidence="9">Catalyzes the oxidation of 5,10-methylenetetrahydrofolate to 5,10-methenyltetrahydrofolate and then the hydrolysis of 5,10-methenyltetrahydrofolate to 10-formyltetrahydrofolate.</text>
</comment>
<evidence type="ECO:0000256" key="9">
    <source>
        <dbReference type="HAMAP-Rule" id="MF_01576"/>
    </source>
</evidence>
<dbReference type="SUPFAM" id="SSF53223">
    <property type="entry name" value="Aminoacid dehydrogenase-like, N-terminal domain"/>
    <property type="match status" value="1"/>
</dbReference>
<dbReference type="EC" id="1.5.1.5" evidence="9"/>
<dbReference type="InterPro" id="IPR036291">
    <property type="entry name" value="NAD(P)-bd_dom_sf"/>
</dbReference>
<comment type="catalytic activity">
    <reaction evidence="9">
        <text>(6R)-5,10-methenyltetrahydrofolate + H2O = (6R)-10-formyltetrahydrofolate + H(+)</text>
        <dbReference type="Rhea" id="RHEA:23700"/>
        <dbReference type="ChEBI" id="CHEBI:15377"/>
        <dbReference type="ChEBI" id="CHEBI:15378"/>
        <dbReference type="ChEBI" id="CHEBI:57455"/>
        <dbReference type="ChEBI" id="CHEBI:195366"/>
        <dbReference type="EC" id="3.5.4.9"/>
    </reaction>
</comment>
<comment type="catalytic activity">
    <reaction evidence="9">
        <text>(6R)-5,10-methylene-5,6,7,8-tetrahydrofolate + NADP(+) = (6R)-5,10-methenyltetrahydrofolate + NADPH</text>
        <dbReference type="Rhea" id="RHEA:22812"/>
        <dbReference type="ChEBI" id="CHEBI:15636"/>
        <dbReference type="ChEBI" id="CHEBI:57455"/>
        <dbReference type="ChEBI" id="CHEBI:57783"/>
        <dbReference type="ChEBI" id="CHEBI:58349"/>
        <dbReference type="EC" id="1.5.1.5"/>
    </reaction>
</comment>
<dbReference type="STRING" id="1798661.A3D65_06750"/>
<evidence type="ECO:0000256" key="7">
    <source>
        <dbReference type="ARBA" id="ARBA00023167"/>
    </source>
</evidence>
<proteinExistence type="inferred from homology"/>
<dbReference type="GO" id="GO:0006164">
    <property type="term" value="P:purine nucleotide biosynthetic process"/>
    <property type="evidence" value="ECO:0007669"/>
    <property type="project" value="UniProtKB-KW"/>
</dbReference>
<dbReference type="UniPathway" id="UPA00193"/>
<keyword evidence="6 9" id="KW-0560">Oxidoreductase</keyword>
<keyword evidence="7 9" id="KW-0486">Methionine biosynthesis</keyword>
<keyword evidence="9" id="KW-0368">Histidine biosynthesis</keyword>
<dbReference type="GO" id="GO:0009086">
    <property type="term" value="P:methionine biosynthetic process"/>
    <property type="evidence" value="ECO:0007669"/>
    <property type="project" value="UniProtKB-KW"/>
</dbReference>
<dbReference type="PRINTS" id="PR00085">
    <property type="entry name" value="THFDHDRGNASE"/>
</dbReference>
<dbReference type="GO" id="GO:0004488">
    <property type="term" value="F:methylenetetrahydrofolate dehydrogenase (NADP+) activity"/>
    <property type="evidence" value="ECO:0007669"/>
    <property type="project" value="UniProtKB-UniRule"/>
</dbReference>
<dbReference type="InterPro" id="IPR046346">
    <property type="entry name" value="Aminoacid_DH-like_N_sf"/>
</dbReference>
<comment type="subunit">
    <text evidence="9">Homodimer.</text>
</comment>
<feature type="domain" description="Tetrahydrofolate dehydrogenase/cyclohydrolase catalytic" evidence="10">
    <location>
        <begin position="4"/>
        <end position="114"/>
    </location>
</feature>
<dbReference type="Gene3D" id="3.40.50.10860">
    <property type="entry name" value="Leucine Dehydrogenase, chain A, domain 1"/>
    <property type="match status" value="1"/>
</dbReference>
<gene>
    <name evidence="9" type="primary">folD</name>
    <name evidence="12" type="ORF">A3D65_06750</name>
</gene>
<comment type="caution">
    <text evidence="9">Lacks conserved residue(s) required for the propagation of feature annotation.</text>
</comment>
<dbReference type="InterPro" id="IPR000672">
    <property type="entry name" value="THF_DH/CycHdrlase"/>
</dbReference>
<evidence type="ECO:0000256" key="6">
    <source>
        <dbReference type="ARBA" id="ARBA00023002"/>
    </source>
</evidence>
<keyword evidence="9" id="KW-0028">Amino-acid biosynthesis</keyword>
<evidence type="ECO:0000256" key="3">
    <source>
        <dbReference type="ARBA" id="ARBA00022755"/>
    </source>
</evidence>
<dbReference type="InterPro" id="IPR020631">
    <property type="entry name" value="THF_DH/CycHdrlase_NAD-bd_dom"/>
</dbReference>
<dbReference type="Pfam" id="PF02882">
    <property type="entry name" value="THF_DHG_CYH_C"/>
    <property type="match status" value="1"/>
</dbReference>
<comment type="similarity">
    <text evidence="9">Belongs to the tetrahydrofolate dehydrogenase/cyclohydrolase family.</text>
</comment>
<evidence type="ECO:0000256" key="1">
    <source>
        <dbReference type="ARBA" id="ARBA00004777"/>
    </source>
</evidence>
<dbReference type="GO" id="GO:0004477">
    <property type="term" value="F:methenyltetrahydrofolate cyclohydrolase activity"/>
    <property type="evidence" value="ECO:0007669"/>
    <property type="project" value="UniProtKB-UniRule"/>
</dbReference>
<keyword evidence="3 9" id="KW-0658">Purine biosynthesis</keyword>
<reference evidence="12 13" key="1">
    <citation type="journal article" date="2016" name="Nat. Commun.">
        <title>Thousands of microbial genomes shed light on interconnected biogeochemical processes in an aquifer system.</title>
        <authorList>
            <person name="Anantharaman K."/>
            <person name="Brown C.T."/>
            <person name="Hug L.A."/>
            <person name="Sharon I."/>
            <person name="Castelle C.J."/>
            <person name="Probst A.J."/>
            <person name="Thomas B.C."/>
            <person name="Singh A."/>
            <person name="Wilkins M.J."/>
            <person name="Karaoz U."/>
            <person name="Brodie E.L."/>
            <person name="Williams K.H."/>
            <person name="Hubbard S.S."/>
            <person name="Banfield J.F."/>
        </authorList>
    </citation>
    <scope>NUCLEOTIDE SEQUENCE [LARGE SCALE GENOMIC DNA]</scope>
</reference>
<feature type="binding site" evidence="9">
    <location>
        <position position="224"/>
    </location>
    <ligand>
        <name>NADP(+)</name>
        <dbReference type="ChEBI" id="CHEBI:58349"/>
    </ligand>
</feature>
<evidence type="ECO:0000256" key="4">
    <source>
        <dbReference type="ARBA" id="ARBA00022801"/>
    </source>
</evidence>
<keyword evidence="2 9" id="KW-0554">One-carbon metabolism</keyword>
<evidence type="ECO:0000256" key="8">
    <source>
        <dbReference type="ARBA" id="ARBA00023268"/>
    </source>
</evidence>
<dbReference type="Pfam" id="PF00763">
    <property type="entry name" value="THF_DHG_CYH"/>
    <property type="match status" value="1"/>
</dbReference>
<feature type="domain" description="Tetrahydrofolate dehydrogenase/cyclohydrolase NAD(P)-binding" evidence="11">
    <location>
        <begin position="135"/>
        <end position="271"/>
    </location>
</feature>
<keyword evidence="5 9" id="KW-0521">NADP</keyword>
<feature type="binding site" evidence="9">
    <location>
        <begin position="159"/>
        <end position="161"/>
    </location>
    <ligand>
        <name>NADP(+)</name>
        <dbReference type="ChEBI" id="CHEBI:58349"/>
    </ligand>
</feature>
<dbReference type="GO" id="GO:0035999">
    <property type="term" value="P:tetrahydrofolate interconversion"/>
    <property type="evidence" value="ECO:0007669"/>
    <property type="project" value="UniProtKB-UniRule"/>
</dbReference>
<organism evidence="12 13">
    <name type="scientific">Candidatus Lloydbacteria bacterium RIFCSPHIGHO2_02_FULL_50_13</name>
    <dbReference type="NCBI Taxonomy" id="1798661"/>
    <lineage>
        <taxon>Bacteria</taxon>
        <taxon>Candidatus Lloydiibacteriota</taxon>
    </lineage>
</organism>
<comment type="pathway">
    <text evidence="1 9">One-carbon metabolism; tetrahydrofolate interconversion.</text>
</comment>
<dbReference type="PANTHER" id="PTHR48099:SF5">
    <property type="entry name" value="C-1-TETRAHYDROFOLATE SYNTHASE, CYTOPLASMIC"/>
    <property type="match status" value="1"/>
</dbReference>
<accession>A0A1G2D031</accession>
<dbReference type="InterPro" id="IPR020630">
    <property type="entry name" value="THF_DH/CycHdrlase_cat_dom"/>
</dbReference>
<dbReference type="GO" id="GO:0000105">
    <property type="term" value="P:L-histidine biosynthetic process"/>
    <property type="evidence" value="ECO:0007669"/>
    <property type="project" value="UniProtKB-KW"/>
</dbReference>
<name>A0A1G2D031_9BACT</name>
<evidence type="ECO:0000256" key="5">
    <source>
        <dbReference type="ARBA" id="ARBA00022857"/>
    </source>
</evidence>
<protein>
    <recommendedName>
        <fullName evidence="9">Bifunctional protein FolD</fullName>
    </recommendedName>
    <domain>
        <recommendedName>
            <fullName evidence="9">Methylenetetrahydrofolate dehydrogenase</fullName>
            <ecNumber evidence="9">1.5.1.5</ecNumber>
        </recommendedName>
    </domain>
    <domain>
        <recommendedName>
            <fullName evidence="9">Methenyltetrahydrofolate cyclohydrolase</fullName>
            <ecNumber evidence="9">3.5.4.9</ecNumber>
        </recommendedName>
    </domain>
</protein>
<evidence type="ECO:0000259" key="11">
    <source>
        <dbReference type="Pfam" id="PF02882"/>
    </source>
</evidence>
<keyword evidence="4 9" id="KW-0378">Hydrolase</keyword>
<dbReference type="SUPFAM" id="SSF51735">
    <property type="entry name" value="NAD(P)-binding Rossmann-fold domains"/>
    <property type="match status" value="1"/>
</dbReference>
<dbReference type="EC" id="3.5.4.9" evidence="9"/>
<dbReference type="Proteomes" id="UP000177996">
    <property type="component" value="Unassembled WGS sequence"/>
</dbReference>
<evidence type="ECO:0000313" key="12">
    <source>
        <dbReference type="EMBL" id="OGZ06832.1"/>
    </source>
</evidence>
<evidence type="ECO:0000256" key="2">
    <source>
        <dbReference type="ARBA" id="ARBA00022563"/>
    </source>
</evidence>
<comment type="caution">
    <text evidence="12">The sequence shown here is derived from an EMBL/GenBank/DDBJ whole genome shotgun (WGS) entry which is preliminary data.</text>
</comment>
<evidence type="ECO:0000259" key="10">
    <source>
        <dbReference type="Pfam" id="PF00763"/>
    </source>
</evidence>
<dbReference type="PANTHER" id="PTHR48099">
    <property type="entry name" value="C-1-TETRAHYDROFOLATE SYNTHASE, CYTOPLASMIC-RELATED"/>
    <property type="match status" value="1"/>
</dbReference>
<dbReference type="GO" id="GO:0005829">
    <property type="term" value="C:cytosol"/>
    <property type="evidence" value="ECO:0007669"/>
    <property type="project" value="TreeGrafter"/>
</dbReference>
<sequence length="276" mass="29496">MIADGKAIAQDIREKLTRVVAGFSVPLRLEIVIMGENPVIENFVRIKKKVGESLGIPVVEHRFQESTDEKMLEDAVRKLGEDKDIVGIIIQLPLPAHLAVQKILDAVPTEKDVDVLSTESVAAFRRGEAKVLPPVAGAIQEILERYKVAVAGKDVLIIGHGRLVGAPAELFFRHNDAHVTVVGRGTRLDELTKEADIIISGAGHPGLLKPEMIKQGAVIIDAGTSEAGGKIVGDADPKCAEVASVFTPVPGGVGPIAVALIFKNLLMLAQKYKVEP</sequence>